<dbReference type="InterPro" id="IPR011059">
    <property type="entry name" value="Metal-dep_hydrolase_composite"/>
</dbReference>
<evidence type="ECO:0000313" key="1">
    <source>
        <dbReference type="EMBL" id="GAJ13657.1"/>
    </source>
</evidence>
<dbReference type="SUPFAM" id="SSF51338">
    <property type="entry name" value="Composite domain of metallo-dependent hydrolases"/>
    <property type="match status" value="1"/>
</dbReference>
<dbReference type="Gene3D" id="3.20.20.140">
    <property type="entry name" value="Metal-dependent hydrolases"/>
    <property type="match status" value="1"/>
</dbReference>
<protein>
    <recommendedName>
        <fullName evidence="2">Amidohydrolase-related domain-containing protein</fullName>
    </recommendedName>
</protein>
<evidence type="ECO:0008006" key="2">
    <source>
        <dbReference type="Google" id="ProtNLM"/>
    </source>
</evidence>
<dbReference type="GO" id="GO:0019213">
    <property type="term" value="F:deacetylase activity"/>
    <property type="evidence" value="ECO:0007669"/>
    <property type="project" value="InterPro"/>
</dbReference>
<proteinExistence type="predicted"/>
<dbReference type="PANTHER" id="PTHR42717:SF1">
    <property type="entry name" value="IMIDAZOLONEPROPIONASE AND RELATED AMIDOHYDROLASES"/>
    <property type="match status" value="1"/>
</dbReference>
<organism evidence="1">
    <name type="scientific">marine sediment metagenome</name>
    <dbReference type="NCBI Taxonomy" id="412755"/>
    <lineage>
        <taxon>unclassified sequences</taxon>
        <taxon>metagenomes</taxon>
        <taxon>ecological metagenomes</taxon>
    </lineage>
</organism>
<comment type="caution">
    <text evidence="1">The sequence shown here is derived from an EMBL/GenBank/DDBJ whole genome shotgun (WGS) entry which is preliminary data.</text>
</comment>
<accession>X1VA76</accession>
<dbReference type="AlphaFoldDB" id="X1VA76"/>
<gene>
    <name evidence="1" type="ORF">S12H4_49629</name>
</gene>
<dbReference type="InterPro" id="IPR032466">
    <property type="entry name" value="Metal_Hydrolase"/>
</dbReference>
<sequence>GIARVAKKIPAEETKKVVDVSGLYVTPGLIDIHVHILPVFEGSITLDILAVRSGVTTVVDAGSSGWKNFEEAKASVIDKSKTRVLALLNIAGCGMCPDEQKLAEMDAVAAAEMIARYPDTIVGLKSAHYSGAGFEPIDHAIHAGRLSRTPVMVDFWVKATATYEDLRAGPC</sequence>
<feature type="non-terminal residue" evidence="1">
    <location>
        <position position="1"/>
    </location>
</feature>
<dbReference type="InterPro" id="IPR020043">
    <property type="entry name" value="Deacetylase_Atu3266-like"/>
</dbReference>
<name>X1VA76_9ZZZZ</name>
<dbReference type="GO" id="GO:0016810">
    <property type="term" value="F:hydrolase activity, acting on carbon-nitrogen (but not peptide) bonds"/>
    <property type="evidence" value="ECO:0007669"/>
    <property type="project" value="InterPro"/>
</dbReference>
<dbReference type="EMBL" id="BARW01031155">
    <property type="protein sequence ID" value="GAJ13657.1"/>
    <property type="molecule type" value="Genomic_DNA"/>
</dbReference>
<reference evidence="1" key="1">
    <citation type="journal article" date="2014" name="Front. Microbiol.">
        <title>High frequency of phylogenetically diverse reductive dehalogenase-homologous genes in deep subseafloor sedimentary metagenomes.</title>
        <authorList>
            <person name="Kawai M."/>
            <person name="Futagami T."/>
            <person name="Toyoda A."/>
            <person name="Takaki Y."/>
            <person name="Nishi S."/>
            <person name="Hori S."/>
            <person name="Arai W."/>
            <person name="Tsubouchi T."/>
            <person name="Morono Y."/>
            <person name="Uchiyama I."/>
            <person name="Ito T."/>
            <person name="Fujiyama A."/>
            <person name="Inagaki F."/>
            <person name="Takami H."/>
        </authorList>
    </citation>
    <scope>NUCLEOTIDE SEQUENCE</scope>
    <source>
        <strain evidence="1">Expedition CK06-06</strain>
    </source>
</reference>
<dbReference type="SUPFAM" id="SSF51556">
    <property type="entry name" value="Metallo-dependent hydrolases"/>
    <property type="match status" value="1"/>
</dbReference>
<dbReference type="PANTHER" id="PTHR42717">
    <property type="entry name" value="DIHYDROOROTASE-RELATED"/>
    <property type="match status" value="1"/>
</dbReference>